<organism evidence="11 12">
    <name type="scientific">Vagococcus salmoninarum</name>
    <dbReference type="NCBI Taxonomy" id="2739"/>
    <lineage>
        <taxon>Bacteria</taxon>
        <taxon>Bacillati</taxon>
        <taxon>Bacillota</taxon>
        <taxon>Bacilli</taxon>
        <taxon>Lactobacillales</taxon>
        <taxon>Enterococcaceae</taxon>
        <taxon>Vagococcus</taxon>
    </lineage>
</organism>
<dbReference type="InterPro" id="IPR045584">
    <property type="entry name" value="Pilin-like"/>
</dbReference>
<dbReference type="GO" id="GO:0015628">
    <property type="term" value="P:protein secretion by the type II secretion system"/>
    <property type="evidence" value="ECO:0007669"/>
    <property type="project" value="InterPro"/>
</dbReference>
<evidence type="ECO:0000313" key="12">
    <source>
        <dbReference type="Proteomes" id="UP000287239"/>
    </source>
</evidence>
<keyword evidence="12" id="KW-1185">Reference proteome</keyword>
<dbReference type="GO" id="GO:0015627">
    <property type="term" value="C:type II protein secretion system complex"/>
    <property type="evidence" value="ECO:0007669"/>
    <property type="project" value="InterPro"/>
</dbReference>
<dbReference type="RefSeq" id="WP_126781611.1">
    <property type="nucleotide sequence ID" value="NZ_JBQDMR010000031.1"/>
</dbReference>
<comment type="caution">
    <text evidence="11">The sequence shown here is derived from an EMBL/GenBank/DDBJ whole genome shotgun (WGS) entry which is preliminary data.</text>
</comment>
<evidence type="ECO:0000256" key="1">
    <source>
        <dbReference type="ARBA" id="ARBA00004162"/>
    </source>
</evidence>
<dbReference type="InterPro" id="IPR012902">
    <property type="entry name" value="N_methyl_site"/>
</dbReference>
<dbReference type="GO" id="GO:0005886">
    <property type="term" value="C:plasma membrane"/>
    <property type="evidence" value="ECO:0007669"/>
    <property type="project" value="UniProtKB-SubCell"/>
</dbReference>
<evidence type="ECO:0000256" key="9">
    <source>
        <dbReference type="ARBA" id="ARBA00043982"/>
    </source>
</evidence>
<feature type="transmembrane region" description="Helical" evidence="10">
    <location>
        <begin position="12"/>
        <end position="34"/>
    </location>
</feature>
<dbReference type="AlphaFoldDB" id="A0A429ZHA6"/>
<dbReference type="Proteomes" id="UP000287239">
    <property type="component" value="Unassembled WGS sequence"/>
</dbReference>
<accession>A0A429ZHA6</accession>
<reference evidence="11 12" key="1">
    <citation type="submission" date="2017-05" db="EMBL/GenBank/DDBJ databases">
        <title>Vagococcus spp. assemblies.</title>
        <authorList>
            <person name="Gulvik C.A."/>
        </authorList>
    </citation>
    <scope>NUCLEOTIDE SEQUENCE [LARGE SCALE GENOMIC DNA]</scope>
    <source>
        <strain evidence="11 12">NCFB 2777</strain>
    </source>
</reference>
<evidence type="ECO:0008006" key="13">
    <source>
        <dbReference type="Google" id="ProtNLM"/>
    </source>
</evidence>
<evidence type="ECO:0000256" key="6">
    <source>
        <dbReference type="ARBA" id="ARBA00022989"/>
    </source>
</evidence>
<dbReference type="EMBL" id="NGJU01000020">
    <property type="protein sequence ID" value="RST93085.1"/>
    <property type="molecule type" value="Genomic_DNA"/>
</dbReference>
<dbReference type="OrthoDB" id="2200445at2"/>
<evidence type="ECO:0000256" key="2">
    <source>
        <dbReference type="ARBA" id="ARBA00004241"/>
    </source>
</evidence>
<dbReference type="InterPro" id="IPR016940">
    <property type="entry name" value="ComGC"/>
</dbReference>
<protein>
    <recommendedName>
        <fullName evidence="13">Competence protein ComGC</fullName>
    </recommendedName>
</protein>
<dbReference type="GO" id="GO:0009986">
    <property type="term" value="C:cell surface"/>
    <property type="evidence" value="ECO:0007669"/>
    <property type="project" value="UniProtKB-SubCell"/>
</dbReference>
<dbReference type="SUPFAM" id="SSF54523">
    <property type="entry name" value="Pili subunits"/>
    <property type="match status" value="1"/>
</dbReference>
<evidence type="ECO:0000256" key="10">
    <source>
        <dbReference type="SAM" id="Phobius"/>
    </source>
</evidence>
<dbReference type="GeneID" id="98569158"/>
<keyword evidence="4" id="KW-0488">Methylation</keyword>
<proteinExistence type="inferred from homology"/>
<dbReference type="NCBIfam" id="NF040999">
    <property type="entry name" value="pilin_ComGC"/>
    <property type="match status" value="1"/>
</dbReference>
<sequence>MNAIKVIKKQYAAFTLVEMLIVLFVISVLVLLFVPSLTNQRSRITESGNQAFIQVVQTQVELYQMNEDQPVTYSNLVANNYLSQEQADRAVELNLDLNDLP</sequence>
<dbReference type="PIRSF" id="PIRSF029928">
    <property type="entry name" value="Late_competence_ComGC"/>
    <property type="match status" value="1"/>
</dbReference>
<name>A0A429ZHA6_9ENTE</name>
<comment type="subcellular location">
    <subcellularLocation>
        <location evidence="1">Cell membrane</location>
        <topology evidence="1">Single-pass membrane protein</topology>
    </subcellularLocation>
    <subcellularLocation>
        <location evidence="2">Cell surface</location>
    </subcellularLocation>
</comment>
<comment type="similarity">
    <text evidence="9">Belongs to the ComGC family.</text>
</comment>
<dbReference type="Gene3D" id="3.30.700.10">
    <property type="entry name" value="Glycoprotein, Type 4 Pilin"/>
    <property type="match status" value="1"/>
</dbReference>
<dbReference type="GO" id="GO:0030420">
    <property type="term" value="P:establishment of competence for transformation"/>
    <property type="evidence" value="ECO:0007669"/>
    <property type="project" value="UniProtKB-KW"/>
</dbReference>
<evidence type="ECO:0000256" key="5">
    <source>
        <dbReference type="ARBA" id="ARBA00022692"/>
    </source>
</evidence>
<dbReference type="Pfam" id="PF07963">
    <property type="entry name" value="N_methyl"/>
    <property type="match status" value="1"/>
</dbReference>
<keyword evidence="5 10" id="KW-0812">Transmembrane</keyword>
<dbReference type="InterPro" id="IPR000983">
    <property type="entry name" value="Bac_GSPG_pilin"/>
</dbReference>
<keyword evidence="6 10" id="KW-1133">Transmembrane helix</keyword>
<evidence type="ECO:0000256" key="8">
    <source>
        <dbReference type="ARBA" id="ARBA00023287"/>
    </source>
</evidence>
<gene>
    <name evidence="11" type="ORF">CBF35_12480</name>
</gene>
<evidence type="ECO:0000313" key="11">
    <source>
        <dbReference type="EMBL" id="RST93085.1"/>
    </source>
</evidence>
<evidence type="ECO:0000256" key="7">
    <source>
        <dbReference type="ARBA" id="ARBA00023136"/>
    </source>
</evidence>
<evidence type="ECO:0000256" key="3">
    <source>
        <dbReference type="ARBA" id="ARBA00022475"/>
    </source>
</evidence>
<keyword evidence="7 10" id="KW-0472">Membrane</keyword>
<dbReference type="PRINTS" id="PR00813">
    <property type="entry name" value="BCTERIALGSPG"/>
</dbReference>
<keyword evidence="8" id="KW-0178">Competence</keyword>
<dbReference type="NCBIfam" id="TIGR02532">
    <property type="entry name" value="IV_pilin_GFxxxE"/>
    <property type="match status" value="1"/>
</dbReference>
<evidence type="ECO:0000256" key="4">
    <source>
        <dbReference type="ARBA" id="ARBA00022481"/>
    </source>
</evidence>
<keyword evidence="3" id="KW-1003">Cell membrane</keyword>